<dbReference type="UniPathway" id="UPA00148"/>
<dbReference type="PANTHER" id="PTHR36925">
    <property type="entry name" value="COBALT-PRECORRIN-6A REDUCTASE"/>
    <property type="match status" value="1"/>
</dbReference>
<dbReference type="GO" id="GO:0016994">
    <property type="term" value="F:precorrin-6A reductase activity"/>
    <property type="evidence" value="ECO:0007669"/>
    <property type="project" value="InterPro"/>
</dbReference>
<accession>A0A6N6JDM4</accession>
<dbReference type="InterPro" id="IPR003723">
    <property type="entry name" value="Precorrin-6x_reduct"/>
</dbReference>
<keyword evidence="3" id="KW-0560">Oxidoreductase</keyword>
<organism evidence="4 5">
    <name type="scientific">Litoreibacter roseus</name>
    <dbReference type="NCBI Taxonomy" id="2601869"/>
    <lineage>
        <taxon>Bacteria</taxon>
        <taxon>Pseudomonadati</taxon>
        <taxon>Pseudomonadota</taxon>
        <taxon>Alphaproteobacteria</taxon>
        <taxon>Rhodobacterales</taxon>
        <taxon>Roseobacteraceae</taxon>
        <taxon>Litoreibacter</taxon>
    </lineage>
</organism>
<evidence type="ECO:0000313" key="5">
    <source>
        <dbReference type="Proteomes" id="UP000436822"/>
    </source>
</evidence>
<dbReference type="NCBIfam" id="TIGR00715">
    <property type="entry name" value="precor6x_red"/>
    <property type="match status" value="1"/>
</dbReference>
<name>A0A6N6JDM4_9RHOB</name>
<dbReference type="PANTHER" id="PTHR36925:SF1">
    <property type="entry name" value="COBALT-PRECORRIN-6A REDUCTASE"/>
    <property type="match status" value="1"/>
</dbReference>
<dbReference type="RefSeq" id="WP_159805126.1">
    <property type="nucleotide sequence ID" value="NZ_BLJE01000001.1"/>
</dbReference>
<evidence type="ECO:0000313" key="4">
    <source>
        <dbReference type="EMBL" id="GFE64265.1"/>
    </source>
</evidence>
<comment type="pathway">
    <text evidence="1">Cofactor biosynthesis; adenosylcobalamin biosynthesis.</text>
</comment>
<dbReference type="PROSITE" id="PS51014">
    <property type="entry name" value="COBK_CBIJ"/>
    <property type="match status" value="1"/>
</dbReference>
<reference evidence="4 5" key="1">
    <citation type="submission" date="2019-12" db="EMBL/GenBank/DDBJ databases">
        <title>Litoreibacter badius sp. nov., a novel bacteriochlorophyll a-containing bacterium in the genus Litoreibacter.</title>
        <authorList>
            <person name="Kanamuro M."/>
            <person name="Takabe Y."/>
            <person name="Mori K."/>
            <person name="Takaichi S."/>
            <person name="Hanada S."/>
        </authorList>
    </citation>
    <scope>NUCLEOTIDE SEQUENCE [LARGE SCALE GENOMIC DNA]</scope>
    <source>
        <strain evidence="4 5">K6</strain>
    </source>
</reference>
<dbReference type="OrthoDB" id="5183775at2"/>
<sequence length="245" mass="26697">MTILVLAGTAEARDLIARLIANGEEVIASLAGATRAPVPLGTATRQGGFGGDAGFSSWLAAHEPQLVIDATHPYAERVTRRSARICRQVGIPFLRIEREGWTPSAEDDWIFIDRPESARNHLPAGSRVFLATGRQTLRQFENLSDCTLFCRQIDPPDRPFPFPNGEYVVGRPPFSIPEEVDLFTKLAIDFLVVKNSGGTASRSKLDAAAQMGLTVLMIERPQTVACETVATVGDAMDWVARHALD</sequence>
<comment type="caution">
    <text evidence="4">The sequence shown here is derived from an EMBL/GenBank/DDBJ whole genome shotgun (WGS) entry which is preliminary data.</text>
</comment>
<evidence type="ECO:0000256" key="2">
    <source>
        <dbReference type="ARBA" id="ARBA00022573"/>
    </source>
</evidence>
<proteinExistence type="predicted"/>
<evidence type="ECO:0000256" key="3">
    <source>
        <dbReference type="ARBA" id="ARBA00023002"/>
    </source>
</evidence>
<dbReference type="AlphaFoldDB" id="A0A6N6JDM4"/>
<keyword evidence="2" id="KW-0169">Cobalamin biosynthesis</keyword>
<dbReference type="GO" id="GO:0009236">
    <property type="term" value="P:cobalamin biosynthetic process"/>
    <property type="evidence" value="ECO:0007669"/>
    <property type="project" value="UniProtKB-UniPathway"/>
</dbReference>
<dbReference type="NCBIfam" id="NF005968">
    <property type="entry name" value="PRK08057.1-2"/>
    <property type="match status" value="1"/>
</dbReference>
<dbReference type="EMBL" id="BLJE01000001">
    <property type="protein sequence ID" value="GFE64265.1"/>
    <property type="molecule type" value="Genomic_DNA"/>
</dbReference>
<dbReference type="Proteomes" id="UP000436822">
    <property type="component" value="Unassembled WGS sequence"/>
</dbReference>
<keyword evidence="5" id="KW-1185">Reference proteome</keyword>
<protein>
    <submittedName>
        <fullName evidence="4">Precorrin-6A reductase</fullName>
    </submittedName>
</protein>
<gene>
    <name evidence="4" type="ORF">KIN_13390</name>
</gene>
<dbReference type="Pfam" id="PF02571">
    <property type="entry name" value="CbiJ"/>
    <property type="match status" value="1"/>
</dbReference>
<evidence type="ECO:0000256" key="1">
    <source>
        <dbReference type="ARBA" id="ARBA00004953"/>
    </source>
</evidence>